<sequence>MSLRSEQRPAGPCCSAHAEYLLDPTPQKRSTFPQETVFHTSQLRWGPREAKLPSQRILIHCKSCSKAEELCWKGRSLDSLNTMRQMKIQLTSDPSPPVSYNSFHCH</sequence>
<evidence type="ECO:0000313" key="2">
    <source>
        <dbReference type="Proteomes" id="UP000472274"/>
    </source>
</evidence>
<accession>A0A674IBX8</accession>
<keyword evidence="2" id="KW-1185">Reference proteome</keyword>
<protein>
    <submittedName>
        <fullName evidence="1">Uncharacterized protein</fullName>
    </submittedName>
</protein>
<organism evidence="1 2">
    <name type="scientific">Terrapene triunguis</name>
    <name type="common">Three-toed box turtle</name>
    <dbReference type="NCBI Taxonomy" id="2587831"/>
    <lineage>
        <taxon>Eukaryota</taxon>
        <taxon>Metazoa</taxon>
        <taxon>Chordata</taxon>
        <taxon>Craniata</taxon>
        <taxon>Vertebrata</taxon>
        <taxon>Euteleostomi</taxon>
        <taxon>Archelosauria</taxon>
        <taxon>Testudinata</taxon>
        <taxon>Testudines</taxon>
        <taxon>Cryptodira</taxon>
        <taxon>Durocryptodira</taxon>
        <taxon>Testudinoidea</taxon>
        <taxon>Emydidae</taxon>
        <taxon>Terrapene</taxon>
    </lineage>
</organism>
<evidence type="ECO:0000313" key="1">
    <source>
        <dbReference type="Ensembl" id="ENSTMTP00000005272.1"/>
    </source>
</evidence>
<reference evidence="1" key="2">
    <citation type="submission" date="2025-09" db="UniProtKB">
        <authorList>
            <consortium name="Ensembl"/>
        </authorList>
    </citation>
    <scope>IDENTIFICATION</scope>
</reference>
<dbReference type="Ensembl" id="ENSTMTT00000005445.1">
    <property type="protein sequence ID" value="ENSTMTP00000005272.1"/>
    <property type="gene ID" value="ENSTMTG00000003929.1"/>
</dbReference>
<proteinExistence type="predicted"/>
<name>A0A674IBX8_9SAUR</name>
<reference evidence="1" key="1">
    <citation type="submission" date="2025-08" db="UniProtKB">
        <authorList>
            <consortium name="Ensembl"/>
        </authorList>
    </citation>
    <scope>IDENTIFICATION</scope>
</reference>
<dbReference type="InParanoid" id="A0A674IBX8"/>
<dbReference type="AlphaFoldDB" id="A0A674IBX8"/>
<dbReference type="Proteomes" id="UP000472274">
    <property type="component" value="Unplaced"/>
</dbReference>